<dbReference type="InterPro" id="IPR011041">
    <property type="entry name" value="Quinoprot_gluc/sorb_DH_b-prop"/>
</dbReference>
<reference evidence="8 9" key="1">
    <citation type="submission" date="2019-05" db="EMBL/GenBank/DDBJ databases">
        <title>Verrucobacter flavum gen. nov., sp. nov. a new member of the family Verrucomicrobiaceae.</title>
        <authorList>
            <person name="Szuroczki S."/>
            <person name="Abbaszade G."/>
            <person name="Szabo A."/>
            <person name="Felfoldi T."/>
            <person name="Schumann P."/>
            <person name="Boka K."/>
            <person name="Keki Z."/>
            <person name="Toumi M."/>
            <person name="Toth E."/>
        </authorList>
    </citation>
    <scope>NUCLEOTIDE SEQUENCE [LARGE SCALE GENOMIC DNA]</scope>
    <source>
        <strain evidence="8 9">MG-N-17</strain>
    </source>
</reference>
<evidence type="ECO:0000256" key="2">
    <source>
        <dbReference type="ARBA" id="ARBA00022723"/>
    </source>
</evidence>
<comment type="caution">
    <text evidence="8">The sequence shown here is derived from an EMBL/GenBank/DDBJ whole genome shotgun (WGS) entry which is preliminary data.</text>
</comment>
<dbReference type="SUPFAM" id="SSF48371">
    <property type="entry name" value="ARM repeat"/>
    <property type="match status" value="1"/>
</dbReference>
<gene>
    <name evidence="8" type="ORF">FEM03_17090</name>
</gene>
<dbReference type="Pfam" id="PF00754">
    <property type="entry name" value="F5_F8_type_C"/>
    <property type="match status" value="2"/>
</dbReference>
<sequence>MLWSLDKLSPDYLIPYTGPEGTTTILPAPPKDEAAADKDKKKTSSAAPAAPSPSSDGTPAVQVTASSEETDKGNHAFLALDQNPDTRWCASSGSFPQHLQIELPTPQTLTGISIQWESQNNAYQHKIEGSVDGKSWTVLADASTNQKGGDSEHSLSNNQGKDIRFIKTTILSSSQGGWASIREIKLNTAATPVTLTASSTETSKNNLTHHAIDGNPDTRWCASTKDYPQFLQLSFDQPHKISGLTIDWESKTNTYHHKVEGTLDNKTWFPLADATLNPKPGQTQHQFDIKEVLTVKITVTESTNKGNHASIRELTFTSPTLKALRPNFLASTPVKTLAPGEPDLAKSGNVPPKIVKLTPEQEAEILKDVTVPEGFEVSLFANSAAANYPVYVAAAPNGDLYVSSDGNGSLGRNPGRGRIVRLRDTDNDGRADQVTEFVKDVDSPRGLVWDKDRLYLVHPPHLSVFIDKDGDGVADESKVLVKNLAFGFKDRPADHTTNGLSLGIDGYLYIAVGDFGFMEAEGTDGRKLQMRNGGVLRVRPDGTNMEIYAQGTRNILEVAISPTMDMFARDNTNDGGGWNVRFHHFPGLTDHGYPRLYMNFPDEIIQPIADYGGGSGCGAVYIDEPGFGDWNNAPFTVDWGTNALWHHQLKPKGATFEETRKPEPFIKMTRPTDADVDGNSNVYLASWKGATFNWNGPDVGYIVQVRPKNFKPEPLPDFAKASDADLVKQLESPSARRRMDAQRELMRRPWSPALDGIEALVKNKRSQPTARVAARYTFSQHPDRDHELILSSLTCDGDVSVGEAEVRAFKVPFIQNPDKPSRQIVVEGGGVPANPYSPTSDQIARMGLAQLVGAAFSKEMGEAGFLKNYEVWAGEAKNPLFDHVLVNFLAKKAEPQVLFTVIEGAEQPGMRESTSEQKSIALRALAKIHSPETVTGLIDRLDKATDPTLRQGILSALCRLYHHEGEWKGDSWGTRPDTRGPYYQPEPWAETPKIEAVLKATLAKADPTETAFLIKEMNRNRIKSDDALTRILTLAKTDPKLIPDAVSQLAQAETIPADGIPLLTQAARAPLEDETYTPAVRSQAITALTKTDNTDGWSAILDGLVLMKNIHKEAQDIYKAREAATKAFLEAPKLENHHQLVEVQSENLDSPRAYWAYSALLNLSARKSGSPESREEATKKLDTAWADPKHRTMILRVVADLRHNPFADKVLLALDDPDKDVLKAAEHAAKAMKLEKKTAASGPLVSTLKPADLIAQLLKTKGDVGLGEQIFARATCVACHTTKEDEAQKGPYLGNIAQTYKRPELIDAIIDPNKTIAQGFATNFIVTKKGESQMGFVTFESAEKVTIRTITAAEHSFHPNDIAQREKPPISMMPPGLMGNFTVREFASLLDYLEALSKK</sequence>
<dbReference type="PROSITE" id="PS51007">
    <property type="entry name" value="CYTC"/>
    <property type="match status" value="1"/>
</dbReference>
<feature type="domain" description="F5/8 type C" evidence="6">
    <location>
        <begin position="46"/>
        <end position="191"/>
    </location>
</feature>
<evidence type="ECO:0000313" key="9">
    <source>
        <dbReference type="Proteomes" id="UP000306196"/>
    </source>
</evidence>
<feature type="region of interest" description="Disordered" evidence="5">
    <location>
        <begin position="8"/>
        <end position="71"/>
    </location>
</feature>
<proteinExistence type="predicted"/>
<dbReference type="Pfam" id="PF00034">
    <property type="entry name" value="Cytochrom_C"/>
    <property type="match status" value="1"/>
</dbReference>
<dbReference type="SUPFAM" id="SSF49785">
    <property type="entry name" value="Galactose-binding domain-like"/>
    <property type="match status" value="2"/>
</dbReference>
<dbReference type="Gene3D" id="2.60.120.260">
    <property type="entry name" value="Galactose-binding domain-like"/>
    <property type="match status" value="2"/>
</dbReference>
<dbReference type="InterPro" id="IPR013427">
    <property type="entry name" value="Haem-bd_dom_put"/>
</dbReference>
<evidence type="ECO:0000256" key="5">
    <source>
        <dbReference type="SAM" id="MobiDB-lite"/>
    </source>
</evidence>
<dbReference type="Gene3D" id="2.120.10.30">
    <property type="entry name" value="TolB, C-terminal domain"/>
    <property type="match status" value="1"/>
</dbReference>
<keyword evidence="2 4" id="KW-0479">Metal-binding</keyword>
<keyword evidence="1 4" id="KW-0349">Heme</keyword>
<dbReference type="Gene3D" id="1.10.760.10">
    <property type="entry name" value="Cytochrome c-like domain"/>
    <property type="match status" value="1"/>
</dbReference>
<accession>A0A5R8KBJ5</accession>
<dbReference type="SUPFAM" id="SSF50952">
    <property type="entry name" value="Soluble quinoprotein glucose dehydrogenase"/>
    <property type="match status" value="1"/>
</dbReference>
<keyword evidence="3 4" id="KW-0408">Iron</keyword>
<dbReference type="GO" id="GO:0020037">
    <property type="term" value="F:heme binding"/>
    <property type="evidence" value="ECO:0007669"/>
    <property type="project" value="InterPro"/>
</dbReference>
<dbReference type="NCBIfam" id="TIGR02603">
    <property type="entry name" value="CxxCH_TIGR02603"/>
    <property type="match status" value="1"/>
</dbReference>
<dbReference type="OrthoDB" id="177474at2"/>
<feature type="compositionally biased region" description="Low complexity" evidence="5">
    <location>
        <begin position="44"/>
        <end position="60"/>
    </location>
</feature>
<evidence type="ECO:0000256" key="3">
    <source>
        <dbReference type="ARBA" id="ARBA00023004"/>
    </source>
</evidence>
<dbReference type="InterPro" id="IPR011042">
    <property type="entry name" value="6-blade_b-propeller_TolB-like"/>
</dbReference>
<feature type="compositionally biased region" description="Basic and acidic residues" evidence="5">
    <location>
        <begin position="30"/>
        <end position="42"/>
    </location>
</feature>
<dbReference type="Pfam" id="PF23500">
    <property type="entry name" value="DUF7133"/>
    <property type="match status" value="1"/>
</dbReference>
<keyword evidence="9" id="KW-1185">Reference proteome</keyword>
<evidence type="ECO:0000256" key="1">
    <source>
        <dbReference type="ARBA" id="ARBA00022617"/>
    </source>
</evidence>
<protein>
    <submittedName>
        <fullName evidence="8">Heme-binding protein</fullName>
    </submittedName>
</protein>
<dbReference type="EMBL" id="VAUV01000012">
    <property type="protein sequence ID" value="TLD69693.1"/>
    <property type="molecule type" value="Genomic_DNA"/>
</dbReference>
<name>A0A5R8KBJ5_9BACT</name>
<evidence type="ECO:0000313" key="8">
    <source>
        <dbReference type="EMBL" id="TLD69693.1"/>
    </source>
</evidence>
<feature type="domain" description="Cytochrome c" evidence="7">
    <location>
        <begin position="1262"/>
        <end position="1397"/>
    </location>
</feature>
<dbReference type="InterPro" id="IPR055557">
    <property type="entry name" value="DUF7133"/>
</dbReference>
<dbReference type="GO" id="GO:0046872">
    <property type="term" value="F:metal ion binding"/>
    <property type="evidence" value="ECO:0007669"/>
    <property type="project" value="UniProtKB-KW"/>
</dbReference>
<dbReference type="GO" id="GO:0009055">
    <property type="term" value="F:electron transfer activity"/>
    <property type="evidence" value="ECO:0007669"/>
    <property type="project" value="InterPro"/>
</dbReference>
<dbReference type="InterPro" id="IPR000421">
    <property type="entry name" value="FA58C"/>
</dbReference>
<dbReference type="InterPro" id="IPR009056">
    <property type="entry name" value="Cyt_c-like_dom"/>
</dbReference>
<dbReference type="Proteomes" id="UP000306196">
    <property type="component" value="Unassembled WGS sequence"/>
</dbReference>
<organism evidence="8 9">
    <name type="scientific">Phragmitibacter flavus</name>
    <dbReference type="NCBI Taxonomy" id="2576071"/>
    <lineage>
        <taxon>Bacteria</taxon>
        <taxon>Pseudomonadati</taxon>
        <taxon>Verrucomicrobiota</taxon>
        <taxon>Verrucomicrobiia</taxon>
        <taxon>Verrucomicrobiales</taxon>
        <taxon>Verrucomicrobiaceae</taxon>
        <taxon>Phragmitibacter</taxon>
    </lineage>
</organism>
<evidence type="ECO:0000259" key="7">
    <source>
        <dbReference type="PROSITE" id="PS51007"/>
    </source>
</evidence>
<evidence type="ECO:0000259" key="6">
    <source>
        <dbReference type="PROSITE" id="PS50022"/>
    </source>
</evidence>
<evidence type="ECO:0000256" key="4">
    <source>
        <dbReference type="PROSITE-ProRule" id="PRU00433"/>
    </source>
</evidence>
<dbReference type="PANTHER" id="PTHR33546">
    <property type="entry name" value="LARGE, MULTIFUNCTIONAL SECRETED PROTEIN-RELATED"/>
    <property type="match status" value="1"/>
</dbReference>
<dbReference type="InterPro" id="IPR008979">
    <property type="entry name" value="Galactose-bd-like_sf"/>
</dbReference>
<feature type="domain" description="F5/8 type C" evidence="6">
    <location>
        <begin position="213"/>
        <end position="268"/>
    </location>
</feature>
<dbReference type="InterPro" id="IPR016024">
    <property type="entry name" value="ARM-type_fold"/>
</dbReference>
<dbReference type="SUPFAM" id="SSF46626">
    <property type="entry name" value="Cytochrome c"/>
    <property type="match status" value="1"/>
</dbReference>
<dbReference type="PROSITE" id="PS50022">
    <property type="entry name" value="FA58C_3"/>
    <property type="match status" value="2"/>
</dbReference>
<dbReference type="InterPro" id="IPR036909">
    <property type="entry name" value="Cyt_c-like_dom_sf"/>
</dbReference>
<dbReference type="PANTHER" id="PTHR33546:SF1">
    <property type="entry name" value="LARGE, MULTIFUNCTIONAL SECRETED PROTEIN"/>
    <property type="match status" value="1"/>
</dbReference>